<evidence type="ECO:0000256" key="1">
    <source>
        <dbReference type="ARBA" id="ARBA00004604"/>
    </source>
</evidence>
<dbReference type="GO" id="GO:0000027">
    <property type="term" value="P:ribosomal large subunit assembly"/>
    <property type="evidence" value="ECO:0007669"/>
    <property type="project" value="TreeGrafter"/>
</dbReference>
<feature type="repeat" description="WD" evidence="5">
    <location>
        <begin position="150"/>
        <end position="184"/>
    </location>
</feature>
<dbReference type="InterPro" id="IPR001680">
    <property type="entry name" value="WD40_rpt"/>
</dbReference>
<dbReference type="AlphaFoldDB" id="A0A8H7M5R7"/>
<evidence type="ECO:0000259" key="7">
    <source>
        <dbReference type="Pfam" id="PF08154"/>
    </source>
</evidence>
<dbReference type="EMBL" id="JACYCF010000001">
    <property type="protein sequence ID" value="KAF8761026.1"/>
    <property type="molecule type" value="Genomic_DNA"/>
</dbReference>
<evidence type="ECO:0000256" key="6">
    <source>
        <dbReference type="SAM" id="MobiDB-lite"/>
    </source>
</evidence>
<dbReference type="Proteomes" id="UP000614334">
    <property type="component" value="Unassembled WGS sequence"/>
</dbReference>
<dbReference type="PRINTS" id="PR00320">
    <property type="entry name" value="GPROTEINBRPT"/>
</dbReference>
<evidence type="ECO:0000313" key="8">
    <source>
        <dbReference type="EMBL" id="KAF8761026.1"/>
    </source>
</evidence>
<feature type="domain" description="NLE" evidence="7">
    <location>
        <begin position="33"/>
        <end position="83"/>
    </location>
</feature>
<accession>A0A8H7M5R7</accession>
<dbReference type="PROSITE" id="PS50294">
    <property type="entry name" value="WD_REPEATS_REGION"/>
    <property type="match status" value="5"/>
</dbReference>
<organism evidence="8 9">
    <name type="scientific">Rhizoctonia solani</name>
    <dbReference type="NCBI Taxonomy" id="456999"/>
    <lineage>
        <taxon>Eukaryota</taxon>
        <taxon>Fungi</taxon>
        <taxon>Dikarya</taxon>
        <taxon>Basidiomycota</taxon>
        <taxon>Agaricomycotina</taxon>
        <taxon>Agaricomycetes</taxon>
        <taxon>Cantharellales</taxon>
        <taxon>Ceratobasidiaceae</taxon>
        <taxon>Rhizoctonia</taxon>
    </lineage>
</organism>
<dbReference type="CDD" id="cd00200">
    <property type="entry name" value="WD40"/>
    <property type="match status" value="1"/>
</dbReference>
<dbReference type="PROSITE" id="PS00678">
    <property type="entry name" value="WD_REPEATS_1"/>
    <property type="match status" value="2"/>
</dbReference>
<dbReference type="InterPro" id="IPR012972">
    <property type="entry name" value="NLE"/>
</dbReference>
<dbReference type="Pfam" id="PF00400">
    <property type="entry name" value="WD40"/>
    <property type="match status" value="7"/>
</dbReference>
<evidence type="ECO:0000256" key="5">
    <source>
        <dbReference type="PROSITE-ProRule" id="PRU00221"/>
    </source>
</evidence>
<proteinExistence type="predicted"/>
<sequence length="489" mass="53503">MATRLPPPKRVKLDNGVPIPAPEPEPSEPAPNIVVQFVSEDDGKSLAPAVNIPADFGRDGLEMMINKLTSTDEDPTPYAFYVNAPIPNDSENTIRVLISNSIQTDVLQRPASTFTPEDIITVYCSPQAVFRVRPATRCSSTLSGLSLVAILCAAFSPTGRMLATGSGDNNARLWDLDTETPSHTLSGHKGWVLCVEWEPTERKLATGGHDGQVRLWEPKTGKPIGDALKGHSKWVTSLSWEPAHINPSNPRLASSSKDGTCDVVRWEGSGKGALYTASSDRTVKVWDPNGGRLLHTLKDHAHWVTTLALTQILSFVLALTTTPEKYQSQMKKQYPELMISGSDDHTLFLWSVFGQHPSPVSNEASTKVKPLSRLTGHQRQIAHVAFSPDGRWAASGAWDSSVRLWEGRTGKYVATLRGHVGPVYRLTWSADSRLLVSASKDSTIKIWNLKTNKIGTDLPGHTDEVYCVDFVADKIVSGGKDCVVKIWKN</sequence>
<dbReference type="PANTHER" id="PTHR19848:SF0">
    <property type="entry name" value="NOTCHLESS PROTEIN HOMOLOG 1"/>
    <property type="match status" value="1"/>
</dbReference>
<feature type="repeat" description="WD" evidence="5">
    <location>
        <begin position="185"/>
        <end position="226"/>
    </location>
</feature>
<dbReference type="SMART" id="SM00320">
    <property type="entry name" value="WD40"/>
    <property type="match status" value="7"/>
</dbReference>
<dbReference type="PANTHER" id="PTHR19848">
    <property type="entry name" value="WD40 REPEAT PROTEIN"/>
    <property type="match status" value="1"/>
</dbReference>
<feature type="repeat" description="WD" evidence="5">
    <location>
        <begin position="374"/>
        <end position="415"/>
    </location>
</feature>
<protein>
    <submittedName>
        <fullName evidence="8">WD-repeat protein</fullName>
    </submittedName>
</protein>
<dbReference type="PROSITE" id="PS50082">
    <property type="entry name" value="WD_REPEATS_2"/>
    <property type="match status" value="6"/>
</dbReference>
<dbReference type="GO" id="GO:0005730">
    <property type="term" value="C:nucleolus"/>
    <property type="evidence" value="ECO:0007669"/>
    <property type="project" value="UniProtKB-SubCell"/>
</dbReference>
<feature type="repeat" description="WD" evidence="5">
    <location>
        <begin position="458"/>
        <end position="489"/>
    </location>
</feature>
<dbReference type="InterPro" id="IPR015943">
    <property type="entry name" value="WD40/YVTN_repeat-like_dom_sf"/>
</dbReference>
<evidence type="ECO:0000256" key="2">
    <source>
        <dbReference type="ARBA" id="ARBA00022574"/>
    </source>
</evidence>
<dbReference type="Pfam" id="PF08154">
    <property type="entry name" value="NLE"/>
    <property type="match status" value="1"/>
</dbReference>
<keyword evidence="2 5" id="KW-0853">WD repeat</keyword>
<dbReference type="InterPro" id="IPR036322">
    <property type="entry name" value="WD40_repeat_dom_sf"/>
</dbReference>
<reference evidence="8" key="1">
    <citation type="submission" date="2020-09" db="EMBL/GenBank/DDBJ databases">
        <title>Comparative genome analyses of four rice-infecting Rhizoctonia solani isolates reveal extensive enrichment of homogalacturonan modification genes.</title>
        <authorList>
            <person name="Lee D.-Y."/>
            <person name="Jeon J."/>
            <person name="Kim K.-T."/>
            <person name="Cheong K."/>
            <person name="Song H."/>
            <person name="Choi G."/>
            <person name="Ko J."/>
            <person name="Opiyo S.O."/>
            <person name="Zuo S."/>
            <person name="Madhav S."/>
            <person name="Lee Y.-H."/>
            <person name="Wang G.-L."/>
        </authorList>
    </citation>
    <scope>NUCLEOTIDE SEQUENCE</scope>
    <source>
        <strain evidence="8">AG1-IA B2</strain>
    </source>
</reference>
<comment type="caution">
    <text evidence="8">The sequence shown here is derived from an EMBL/GenBank/DDBJ whole genome shotgun (WGS) entry which is preliminary data.</text>
</comment>
<name>A0A8H7M5R7_9AGAM</name>
<evidence type="ECO:0000313" key="9">
    <source>
        <dbReference type="Proteomes" id="UP000614334"/>
    </source>
</evidence>
<comment type="subcellular location">
    <subcellularLocation>
        <location evidence="1">Nucleus</location>
        <location evidence="1">Nucleolus</location>
    </subcellularLocation>
</comment>
<gene>
    <name evidence="8" type="ORF">RHS01_00607</name>
</gene>
<feature type="repeat" description="WD" evidence="5">
    <location>
        <begin position="416"/>
        <end position="457"/>
    </location>
</feature>
<feature type="compositionally biased region" description="Pro residues" evidence="6">
    <location>
        <begin position="19"/>
        <end position="29"/>
    </location>
</feature>
<dbReference type="InterPro" id="IPR020472">
    <property type="entry name" value="WD40_PAC1"/>
</dbReference>
<feature type="repeat" description="WD" evidence="5">
    <location>
        <begin position="274"/>
        <end position="296"/>
    </location>
</feature>
<dbReference type="InterPro" id="IPR019775">
    <property type="entry name" value="WD40_repeat_CS"/>
</dbReference>
<keyword evidence="3" id="KW-0677">Repeat</keyword>
<feature type="region of interest" description="Disordered" evidence="6">
    <location>
        <begin position="1"/>
        <end position="30"/>
    </location>
</feature>
<dbReference type="SUPFAM" id="SSF50978">
    <property type="entry name" value="WD40 repeat-like"/>
    <property type="match status" value="1"/>
</dbReference>
<dbReference type="Gene3D" id="2.130.10.10">
    <property type="entry name" value="YVTN repeat-like/Quinoprotein amine dehydrogenase"/>
    <property type="match status" value="3"/>
</dbReference>
<evidence type="ECO:0000256" key="4">
    <source>
        <dbReference type="ARBA" id="ARBA00023242"/>
    </source>
</evidence>
<keyword evidence="4" id="KW-0539">Nucleus</keyword>
<evidence type="ECO:0000256" key="3">
    <source>
        <dbReference type="ARBA" id="ARBA00022737"/>
    </source>
</evidence>